<sequence>MAQVQVQVQAEEQTHTLEITEGIEKLKLANNNENHKKNRIQVSNTKKPLFFYVNLAKVVSVLSFRRPSDFVLLRLPSFVVFSSFRVLCDDH</sequence>
<dbReference type="PANTHER" id="PTHR31947:SF36">
    <property type="entry name" value="DNA_RNA-BINDING PROTEIN ALBA-LIKE DOMAIN-CONTAINING PROTEIN"/>
    <property type="match status" value="1"/>
</dbReference>
<dbReference type="GO" id="GO:0005634">
    <property type="term" value="C:nucleus"/>
    <property type="evidence" value="ECO:0007669"/>
    <property type="project" value="TreeGrafter"/>
</dbReference>
<dbReference type="InterPro" id="IPR014560">
    <property type="entry name" value="UCP030333_Alba"/>
</dbReference>
<protein>
    <submittedName>
        <fullName evidence="1">Uncharacterized protein</fullName>
    </submittedName>
</protein>
<name>A0AA38H0Q7_TAXCH</name>
<dbReference type="EMBL" id="JAHRHJ020000001">
    <property type="protein sequence ID" value="KAH9332038.1"/>
    <property type="molecule type" value="Genomic_DNA"/>
</dbReference>
<keyword evidence="2" id="KW-1185">Reference proteome</keyword>
<proteinExistence type="predicted"/>
<reference evidence="1 2" key="1">
    <citation type="journal article" date="2021" name="Nat. Plants">
        <title>The Taxus genome provides insights into paclitaxel biosynthesis.</title>
        <authorList>
            <person name="Xiong X."/>
            <person name="Gou J."/>
            <person name="Liao Q."/>
            <person name="Li Y."/>
            <person name="Zhou Q."/>
            <person name="Bi G."/>
            <person name="Li C."/>
            <person name="Du R."/>
            <person name="Wang X."/>
            <person name="Sun T."/>
            <person name="Guo L."/>
            <person name="Liang H."/>
            <person name="Lu P."/>
            <person name="Wu Y."/>
            <person name="Zhang Z."/>
            <person name="Ro D.K."/>
            <person name="Shang Y."/>
            <person name="Huang S."/>
            <person name="Yan J."/>
        </authorList>
    </citation>
    <scope>NUCLEOTIDE SEQUENCE [LARGE SCALE GENOMIC DNA]</scope>
    <source>
        <strain evidence="1">Ta-2019</strain>
    </source>
</reference>
<dbReference type="InterPro" id="IPR036882">
    <property type="entry name" value="Alba-like_dom_sf"/>
</dbReference>
<dbReference type="Proteomes" id="UP000824469">
    <property type="component" value="Unassembled WGS sequence"/>
</dbReference>
<feature type="non-terminal residue" evidence="1">
    <location>
        <position position="1"/>
    </location>
</feature>
<comment type="caution">
    <text evidence="1">The sequence shown here is derived from an EMBL/GenBank/DDBJ whole genome shotgun (WGS) entry which is preliminary data.</text>
</comment>
<gene>
    <name evidence="1" type="ORF">KI387_004146</name>
</gene>
<organism evidence="1 2">
    <name type="scientific">Taxus chinensis</name>
    <name type="common">Chinese yew</name>
    <name type="synonym">Taxus wallichiana var. chinensis</name>
    <dbReference type="NCBI Taxonomy" id="29808"/>
    <lineage>
        <taxon>Eukaryota</taxon>
        <taxon>Viridiplantae</taxon>
        <taxon>Streptophyta</taxon>
        <taxon>Embryophyta</taxon>
        <taxon>Tracheophyta</taxon>
        <taxon>Spermatophyta</taxon>
        <taxon>Pinopsida</taxon>
        <taxon>Pinidae</taxon>
        <taxon>Conifers II</taxon>
        <taxon>Cupressales</taxon>
        <taxon>Taxaceae</taxon>
        <taxon>Taxus</taxon>
    </lineage>
</organism>
<evidence type="ECO:0000313" key="2">
    <source>
        <dbReference type="Proteomes" id="UP000824469"/>
    </source>
</evidence>
<accession>A0AA38H0Q7</accession>
<evidence type="ECO:0000313" key="1">
    <source>
        <dbReference type="EMBL" id="KAH9332038.1"/>
    </source>
</evidence>
<dbReference type="GO" id="GO:0003723">
    <property type="term" value="F:RNA binding"/>
    <property type="evidence" value="ECO:0007669"/>
    <property type="project" value="TreeGrafter"/>
</dbReference>
<dbReference type="Gene3D" id="3.30.110.20">
    <property type="entry name" value="Alba-like domain"/>
    <property type="match status" value="1"/>
</dbReference>
<dbReference type="PANTHER" id="PTHR31947">
    <property type="entry name" value="DNA/RNA-BINDING PROTEIN ALBA 3"/>
    <property type="match status" value="1"/>
</dbReference>
<dbReference type="AlphaFoldDB" id="A0AA38H0Q7"/>